<dbReference type="GeneID" id="17321441"/>
<accession>R7Q5T8</accession>
<dbReference type="EMBL" id="HG001661">
    <property type="protein sequence ID" value="CDF33892.1"/>
    <property type="molecule type" value="Genomic_DNA"/>
</dbReference>
<dbReference type="GO" id="GO:0003676">
    <property type="term" value="F:nucleic acid binding"/>
    <property type="evidence" value="ECO:0007669"/>
    <property type="project" value="InterPro"/>
</dbReference>
<dbReference type="Gramene" id="CDF33892">
    <property type="protein sequence ID" value="CDF33892"/>
    <property type="gene ID" value="CHC_T00008347001"/>
</dbReference>
<dbReference type="PROSITE" id="PS00092">
    <property type="entry name" value="N6_MTASE"/>
    <property type="match status" value="1"/>
</dbReference>
<evidence type="ECO:0000256" key="3">
    <source>
        <dbReference type="ARBA" id="ARBA00022603"/>
    </source>
</evidence>
<dbReference type="OrthoDB" id="406152at2759"/>
<keyword evidence="3 8" id="KW-0489">Methyltransferase</keyword>
<evidence type="ECO:0000259" key="7">
    <source>
        <dbReference type="Pfam" id="PF05175"/>
    </source>
</evidence>
<dbReference type="OMA" id="EWDDWME"/>
<dbReference type="GO" id="GO:0035657">
    <property type="term" value="C:eRF1 methyltransferase complex"/>
    <property type="evidence" value="ECO:0007669"/>
    <property type="project" value="TreeGrafter"/>
</dbReference>
<dbReference type="GO" id="GO:0008276">
    <property type="term" value="F:protein methyltransferase activity"/>
    <property type="evidence" value="ECO:0007669"/>
    <property type="project" value="TreeGrafter"/>
</dbReference>
<dbReference type="Proteomes" id="UP000012073">
    <property type="component" value="Unassembled WGS sequence"/>
</dbReference>
<dbReference type="Gene3D" id="3.40.50.150">
    <property type="entry name" value="Vaccinia Virus protein VP39"/>
    <property type="match status" value="1"/>
</dbReference>
<dbReference type="InterPro" id="IPR052190">
    <property type="entry name" value="Euk-Arch_PrmC-MTase"/>
</dbReference>
<proteinExistence type="inferred from homology"/>
<dbReference type="GO" id="GO:0032259">
    <property type="term" value="P:methylation"/>
    <property type="evidence" value="ECO:0007669"/>
    <property type="project" value="UniProtKB-KW"/>
</dbReference>
<gene>
    <name evidence="8" type="ORF">CHC_T00008347001</name>
</gene>
<comment type="subcellular location">
    <subcellularLocation>
        <location evidence="1">Nucleus</location>
    </subcellularLocation>
</comment>
<dbReference type="KEGG" id="ccp:CHC_T00008347001"/>
<dbReference type="PANTHER" id="PTHR45875">
    <property type="entry name" value="METHYLTRANSFERASE N6AMT1"/>
    <property type="match status" value="1"/>
</dbReference>
<dbReference type="GO" id="GO:0005634">
    <property type="term" value="C:nucleus"/>
    <property type="evidence" value="ECO:0007669"/>
    <property type="project" value="UniProtKB-SubCell"/>
</dbReference>
<dbReference type="NCBIfam" id="TIGR00537">
    <property type="entry name" value="hemK_rel_arch"/>
    <property type="match status" value="1"/>
</dbReference>
<evidence type="ECO:0000313" key="8">
    <source>
        <dbReference type="EMBL" id="CDF33892.1"/>
    </source>
</evidence>
<dbReference type="FunFam" id="3.40.50.150:FF:000077">
    <property type="entry name" value="HemK methyltransferase family member 2"/>
    <property type="match status" value="1"/>
</dbReference>
<dbReference type="RefSeq" id="XP_005713711.1">
    <property type="nucleotide sequence ID" value="XM_005713654.1"/>
</dbReference>
<dbReference type="InterPro" id="IPR029063">
    <property type="entry name" value="SAM-dependent_MTases_sf"/>
</dbReference>
<keyword evidence="5" id="KW-0949">S-adenosyl-L-methionine</keyword>
<sequence length="202" mass="22496">MDGADGVYPASEDTYLLIDALQQDAEFLRHRFSKGLGLEVGCGSGEVSEALSKIIETAVCISTDVNPLAVIKTRGLLKGRTSVDFVLCDMFSAFKPGIQFEIIVFNPPYVPTDDNELQRALESRDISASWAGGREGRQVIDIFLDEFIRFLAKDGVMYLVLLEANKPIEVIEKANRAGFLVRTVMKRKAGIEQLYVLRFQQK</sequence>
<evidence type="ECO:0000256" key="4">
    <source>
        <dbReference type="ARBA" id="ARBA00022679"/>
    </source>
</evidence>
<dbReference type="PhylomeDB" id="R7Q5T8"/>
<dbReference type="InterPro" id="IPR007848">
    <property type="entry name" value="Small_mtfrase_dom"/>
</dbReference>
<reference evidence="9" key="1">
    <citation type="journal article" date="2013" name="Proc. Natl. Acad. Sci. U.S.A.">
        <title>Genome structure and metabolic features in the red seaweed Chondrus crispus shed light on evolution of the Archaeplastida.</title>
        <authorList>
            <person name="Collen J."/>
            <person name="Porcel B."/>
            <person name="Carre W."/>
            <person name="Ball S.G."/>
            <person name="Chaparro C."/>
            <person name="Tonon T."/>
            <person name="Barbeyron T."/>
            <person name="Michel G."/>
            <person name="Noel B."/>
            <person name="Valentin K."/>
            <person name="Elias M."/>
            <person name="Artiguenave F."/>
            <person name="Arun A."/>
            <person name="Aury J.M."/>
            <person name="Barbosa-Neto J.F."/>
            <person name="Bothwell J.H."/>
            <person name="Bouget F.Y."/>
            <person name="Brillet L."/>
            <person name="Cabello-Hurtado F."/>
            <person name="Capella-Gutierrez S."/>
            <person name="Charrier B."/>
            <person name="Cladiere L."/>
            <person name="Cock J.M."/>
            <person name="Coelho S.M."/>
            <person name="Colleoni C."/>
            <person name="Czjzek M."/>
            <person name="Da Silva C."/>
            <person name="Delage L."/>
            <person name="Denoeud F."/>
            <person name="Deschamps P."/>
            <person name="Dittami S.M."/>
            <person name="Gabaldon T."/>
            <person name="Gachon C.M."/>
            <person name="Groisillier A."/>
            <person name="Herve C."/>
            <person name="Jabbari K."/>
            <person name="Katinka M."/>
            <person name="Kloareg B."/>
            <person name="Kowalczyk N."/>
            <person name="Labadie K."/>
            <person name="Leblanc C."/>
            <person name="Lopez P.J."/>
            <person name="McLachlan D.H."/>
            <person name="Meslet-Cladiere L."/>
            <person name="Moustafa A."/>
            <person name="Nehr Z."/>
            <person name="Nyvall Collen P."/>
            <person name="Panaud O."/>
            <person name="Partensky F."/>
            <person name="Poulain J."/>
            <person name="Rensing S.A."/>
            <person name="Rousvoal S."/>
            <person name="Samson G."/>
            <person name="Symeonidi A."/>
            <person name="Weissenbach J."/>
            <person name="Zambounis A."/>
            <person name="Wincker P."/>
            <person name="Boyen C."/>
        </authorList>
    </citation>
    <scope>NUCLEOTIDE SEQUENCE [LARGE SCALE GENOMIC DNA]</scope>
    <source>
        <strain evidence="9">cv. Stackhouse</strain>
    </source>
</reference>
<dbReference type="InterPro" id="IPR004557">
    <property type="entry name" value="PrmC-related"/>
</dbReference>
<dbReference type="CDD" id="cd02440">
    <property type="entry name" value="AdoMet_MTases"/>
    <property type="match status" value="1"/>
</dbReference>
<dbReference type="AlphaFoldDB" id="R7Q5T8"/>
<dbReference type="STRING" id="2769.R7Q5T8"/>
<evidence type="ECO:0000256" key="5">
    <source>
        <dbReference type="ARBA" id="ARBA00022691"/>
    </source>
</evidence>
<dbReference type="GO" id="GO:0008757">
    <property type="term" value="F:S-adenosylmethionine-dependent methyltransferase activity"/>
    <property type="evidence" value="ECO:0007669"/>
    <property type="project" value="TreeGrafter"/>
</dbReference>
<keyword evidence="6" id="KW-0539">Nucleus</keyword>
<dbReference type="InterPro" id="IPR002052">
    <property type="entry name" value="DNA_methylase_N6_adenine_CS"/>
</dbReference>
<evidence type="ECO:0000256" key="2">
    <source>
        <dbReference type="ARBA" id="ARBA00006149"/>
    </source>
</evidence>
<dbReference type="PANTHER" id="PTHR45875:SF1">
    <property type="entry name" value="METHYLTRANSFERASE N6AMT1"/>
    <property type="match status" value="1"/>
</dbReference>
<keyword evidence="4 8" id="KW-0808">Transferase</keyword>
<evidence type="ECO:0000313" key="9">
    <source>
        <dbReference type="Proteomes" id="UP000012073"/>
    </source>
</evidence>
<evidence type="ECO:0000256" key="1">
    <source>
        <dbReference type="ARBA" id="ARBA00004123"/>
    </source>
</evidence>
<evidence type="ECO:0000256" key="6">
    <source>
        <dbReference type="ARBA" id="ARBA00023242"/>
    </source>
</evidence>
<feature type="domain" description="Methyltransferase small" evidence="7">
    <location>
        <begin position="15"/>
        <end position="113"/>
    </location>
</feature>
<keyword evidence="9" id="KW-1185">Reference proteome</keyword>
<comment type="similarity">
    <text evidence="2">Belongs to the eukaryotic/archaeal PrmC-related family.</text>
</comment>
<organism evidence="8 9">
    <name type="scientific">Chondrus crispus</name>
    <name type="common">Carrageen Irish moss</name>
    <name type="synonym">Polymorpha crispa</name>
    <dbReference type="NCBI Taxonomy" id="2769"/>
    <lineage>
        <taxon>Eukaryota</taxon>
        <taxon>Rhodophyta</taxon>
        <taxon>Florideophyceae</taxon>
        <taxon>Rhodymeniophycidae</taxon>
        <taxon>Gigartinales</taxon>
        <taxon>Gigartinaceae</taxon>
        <taxon>Chondrus</taxon>
    </lineage>
</organism>
<dbReference type="SUPFAM" id="SSF53335">
    <property type="entry name" value="S-adenosyl-L-methionine-dependent methyltransferases"/>
    <property type="match status" value="1"/>
</dbReference>
<name>R7Q5T8_CHOCR</name>
<protein>
    <submittedName>
        <fullName evidence="8">Putative methyltransferase</fullName>
    </submittedName>
</protein>
<dbReference type="Pfam" id="PF05175">
    <property type="entry name" value="MTS"/>
    <property type="match status" value="1"/>
</dbReference>